<organism evidence="2 3">
    <name type="scientific">Candidatus Yanofskybacteria bacterium RIFCSPHIGHO2_02_FULL_43_22</name>
    <dbReference type="NCBI Taxonomy" id="1802681"/>
    <lineage>
        <taxon>Bacteria</taxon>
        <taxon>Candidatus Yanofskyibacteriota</taxon>
    </lineage>
</organism>
<dbReference type="GO" id="GO:0004540">
    <property type="term" value="F:RNA nuclease activity"/>
    <property type="evidence" value="ECO:0007669"/>
    <property type="project" value="InterPro"/>
</dbReference>
<dbReference type="InterPro" id="IPR021139">
    <property type="entry name" value="NYN"/>
</dbReference>
<dbReference type="EMBL" id="MGJV01000029">
    <property type="protein sequence ID" value="OGN13996.1"/>
    <property type="molecule type" value="Genomic_DNA"/>
</dbReference>
<feature type="domain" description="NYN" evidence="1">
    <location>
        <begin position="81"/>
        <end position="161"/>
    </location>
</feature>
<name>A0A1F8FNI2_9BACT</name>
<sequence length="176" mass="20022">MNPENSREKQINFAIYDFSGLLSKVLTGIKLDKKIFYLGKLELHKETEKKSNDLIEKQRLLKLHLEQRGFEVILAGRVRGHIENCPKGHEVLTFKEKGVDVRMAVDMITAACNKNLKAAIIGSSDSDLQPAVRELRNQKIERVYLGFESQPNKGLTATTNRTILIRNSELEEFIGK</sequence>
<proteinExistence type="predicted"/>
<dbReference type="Pfam" id="PF01936">
    <property type="entry name" value="NYN"/>
    <property type="match status" value="1"/>
</dbReference>
<evidence type="ECO:0000259" key="1">
    <source>
        <dbReference type="Pfam" id="PF01936"/>
    </source>
</evidence>
<dbReference type="AlphaFoldDB" id="A0A1F8FNI2"/>
<protein>
    <recommendedName>
        <fullName evidence="1">NYN domain-containing protein</fullName>
    </recommendedName>
</protein>
<evidence type="ECO:0000313" key="3">
    <source>
        <dbReference type="Proteomes" id="UP000176581"/>
    </source>
</evidence>
<evidence type="ECO:0000313" key="2">
    <source>
        <dbReference type="EMBL" id="OGN13996.1"/>
    </source>
</evidence>
<reference evidence="2 3" key="1">
    <citation type="journal article" date="2016" name="Nat. Commun.">
        <title>Thousands of microbial genomes shed light on interconnected biogeochemical processes in an aquifer system.</title>
        <authorList>
            <person name="Anantharaman K."/>
            <person name="Brown C.T."/>
            <person name="Hug L.A."/>
            <person name="Sharon I."/>
            <person name="Castelle C.J."/>
            <person name="Probst A.J."/>
            <person name="Thomas B.C."/>
            <person name="Singh A."/>
            <person name="Wilkins M.J."/>
            <person name="Karaoz U."/>
            <person name="Brodie E.L."/>
            <person name="Williams K.H."/>
            <person name="Hubbard S.S."/>
            <person name="Banfield J.F."/>
        </authorList>
    </citation>
    <scope>NUCLEOTIDE SEQUENCE [LARGE SCALE GENOMIC DNA]</scope>
</reference>
<comment type="caution">
    <text evidence="2">The sequence shown here is derived from an EMBL/GenBank/DDBJ whole genome shotgun (WGS) entry which is preliminary data.</text>
</comment>
<gene>
    <name evidence="2" type="ORF">A3J47_04360</name>
</gene>
<dbReference type="Proteomes" id="UP000176581">
    <property type="component" value="Unassembled WGS sequence"/>
</dbReference>
<accession>A0A1F8FNI2</accession>
<dbReference type="Gene3D" id="3.40.50.1010">
    <property type="entry name" value="5'-nuclease"/>
    <property type="match status" value="1"/>
</dbReference>